<sequence>MNHLHALSRAGPSFAHGVTLIEMMVAVLVMSIGLLGIAGLQAASSKYKINTWARLSTSTLLSDLSERIRINPDVAGTSFAAEGVSSASAYVINDDWKTQQSATLVVTKNCETTVCTASERATFDLLVWRQRVRESMPQGAAQITGDRRNGLTVTMMWFDKEQLGPASGVLVLAAAHTCVAATDKGMAQQTCCPATAAVPVGVRCARFSFIP</sequence>
<evidence type="ECO:0000313" key="2">
    <source>
        <dbReference type="EMBL" id="MCW5320820.1"/>
    </source>
</evidence>
<dbReference type="Proteomes" id="UP001208935">
    <property type="component" value="Unassembled WGS sequence"/>
</dbReference>
<dbReference type="InterPro" id="IPR013362">
    <property type="entry name" value="Pilus_4_PilV"/>
</dbReference>
<name>A0ABT3KR77_9BURK</name>
<reference evidence="3" key="1">
    <citation type="submission" date="2023-07" db="EMBL/GenBank/DDBJ databases">
        <title>Verminephrobacter genomes.</title>
        <authorList>
            <person name="Lund M.B."/>
        </authorList>
    </citation>
    <scope>NUCLEOTIDE SEQUENCE [LARGE SCALE GENOMIC DNA]</scope>
    <source>
        <strain evidence="3">AtM5-05</strain>
    </source>
</reference>
<dbReference type="EMBL" id="QZCW01000001">
    <property type="protein sequence ID" value="MCW5320820.1"/>
    <property type="molecule type" value="Genomic_DNA"/>
</dbReference>
<proteinExistence type="predicted"/>
<dbReference type="InterPro" id="IPR012902">
    <property type="entry name" value="N_methyl_site"/>
</dbReference>
<keyword evidence="3" id="KW-1185">Reference proteome</keyword>
<evidence type="ECO:0000256" key="1">
    <source>
        <dbReference type="SAM" id="Phobius"/>
    </source>
</evidence>
<feature type="transmembrane region" description="Helical" evidence="1">
    <location>
        <begin position="20"/>
        <end position="40"/>
    </location>
</feature>
<dbReference type="PROSITE" id="PS00409">
    <property type="entry name" value="PROKAR_NTER_METHYL"/>
    <property type="match status" value="1"/>
</dbReference>
<dbReference type="Pfam" id="PF07963">
    <property type="entry name" value="N_methyl"/>
    <property type="match status" value="1"/>
</dbReference>
<protein>
    <submittedName>
        <fullName evidence="2">Type IV pilus modification protein PilV</fullName>
    </submittedName>
</protein>
<gene>
    <name evidence="2" type="primary">pilV</name>
    <name evidence="2" type="ORF">D5039_06430</name>
</gene>
<keyword evidence="1" id="KW-0812">Transmembrane</keyword>
<comment type="caution">
    <text evidence="2">The sequence shown here is derived from an EMBL/GenBank/DDBJ whole genome shotgun (WGS) entry which is preliminary data.</text>
</comment>
<organism evidence="2 3">
    <name type="scientific">Verminephrobacter aporrectodeae subsp. tuberculatae</name>
    <dbReference type="NCBI Taxonomy" id="1110392"/>
    <lineage>
        <taxon>Bacteria</taxon>
        <taxon>Pseudomonadati</taxon>
        <taxon>Pseudomonadota</taxon>
        <taxon>Betaproteobacteria</taxon>
        <taxon>Burkholderiales</taxon>
        <taxon>Comamonadaceae</taxon>
        <taxon>Verminephrobacter</taxon>
    </lineage>
</organism>
<keyword evidence="1" id="KW-1133">Transmembrane helix</keyword>
<dbReference type="NCBIfam" id="TIGR02523">
    <property type="entry name" value="type_IV_pilV"/>
    <property type="match status" value="1"/>
</dbReference>
<evidence type="ECO:0000313" key="3">
    <source>
        <dbReference type="Proteomes" id="UP001208935"/>
    </source>
</evidence>
<accession>A0ABT3KR77</accession>
<keyword evidence="1" id="KW-0472">Membrane</keyword>
<dbReference type="NCBIfam" id="TIGR02532">
    <property type="entry name" value="IV_pilin_GFxxxE"/>
    <property type="match status" value="1"/>
</dbReference>
<dbReference type="RefSeq" id="WP_265281464.1">
    <property type="nucleotide sequence ID" value="NZ_QZCW01000001.1"/>
</dbReference>